<gene>
    <name evidence="2" type="ORF">WI372_01155</name>
</gene>
<sequence length="428" mass="45761">MTEAVERGVLAGAAVAVLRGGEPLHVGHYGWADLETRTPVGPETLFNMESTTKPFTGAALAALASEGRLDLDDPLQQWIPEFPNPEQGARITLRQLVNHTSGLSDYIDADLERWLETREPLAPAVVLDYLADRPLDFEPGTHWAYTNSGFYLAGMVIERASGQPWFDVVRDRFLTPGELDDLHLCDDAPAARRTTGYIGTDSTLAVDPLFREEGIRADGGLCASALTLARAASVLESEVGLGPAFPTVRTPTRLANGVAIDYGMGLRSGTLAGHALYGHTGGISGYLAVMARFPDDDVSIAVLINTNRTPSDALVLFGPIAARALGVDVVTPPERPLSDAVAAAYVGRYRGAPGEGPVEVTTADGRLRVTLAGAESSTELIAVGEHTFARADGSYPLDRFVFQMHEGVAAAYAGYYNGMHQTFRQRLP</sequence>
<proteinExistence type="predicted"/>
<keyword evidence="2" id="KW-0378">Hydrolase</keyword>
<dbReference type="SUPFAM" id="SSF56601">
    <property type="entry name" value="beta-lactamase/transpeptidase-like"/>
    <property type="match status" value="1"/>
</dbReference>
<dbReference type="InterPro" id="IPR050491">
    <property type="entry name" value="AmpC-like"/>
</dbReference>
<evidence type="ECO:0000259" key="1">
    <source>
        <dbReference type="Pfam" id="PF00144"/>
    </source>
</evidence>
<dbReference type="EC" id="3.1.1.103" evidence="2"/>
<name>A0ABU9E4G9_9BACT</name>
<dbReference type="InterPro" id="IPR001466">
    <property type="entry name" value="Beta-lactam-related"/>
</dbReference>
<dbReference type="InterPro" id="IPR012338">
    <property type="entry name" value="Beta-lactam/transpept-like"/>
</dbReference>
<dbReference type="EMBL" id="JBBHLI010000001">
    <property type="protein sequence ID" value="MEK9499587.1"/>
    <property type="molecule type" value="Genomic_DNA"/>
</dbReference>
<dbReference type="PANTHER" id="PTHR46825">
    <property type="entry name" value="D-ALANYL-D-ALANINE-CARBOXYPEPTIDASE/ENDOPEPTIDASE AMPH"/>
    <property type="match status" value="1"/>
</dbReference>
<comment type="caution">
    <text evidence="2">The sequence shown here is derived from an EMBL/GenBank/DDBJ whole genome shotgun (WGS) entry which is preliminary data.</text>
</comment>
<dbReference type="RefSeq" id="WP_405286180.1">
    <property type="nucleotide sequence ID" value="NZ_JBBHLI010000001.1"/>
</dbReference>
<accession>A0ABU9E4G9</accession>
<dbReference type="PANTHER" id="PTHR46825:SF9">
    <property type="entry name" value="BETA-LACTAMASE-RELATED DOMAIN-CONTAINING PROTEIN"/>
    <property type="match status" value="1"/>
</dbReference>
<evidence type="ECO:0000313" key="3">
    <source>
        <dbReference type="Proteomes" id="UP001484239"/>
    </source>
</evidence>
<feature type="domain" description="Beta-lactamase-related" evidence="1">
    <location>
        <begin position="3"/>
        <end position="314"/>
    </location>
</feature>
<organism evidence="2 3">
    <name type="scientific">Gaopeijia maritima</name>
    <dbReference type="NCBI Taxonomy" id="3119007"/>
    <lineage>
        <taxon>Bacteria</taxon>
        <taxon>Pseudomonadati</taxon>
        <taxon>Gemmatimonadota</taxon>
        <taxon>Longimicrobiia</taxon>
        <taxon>Gaopeijiales</taxon>
        <taxon>Gaopeijiaceae</taxon>
        <taxon>Gaopeijia</taxon>
    </lineage>
</organism>
<dbReference type="Gene3D" id="3.40.710.10">
    <property type="entry name" value="DD-peptidase/beta-lactamase superfamily"/>
    <property type="match status" value="1"/>
</dbReference>
<reference evidence="2 3" key="1">
    <citation type="submission" date="2024-02" db="EMBL/GenBank/DDBJ databases">
        <title>A novel Gemmatimonadota bacterium.</title>
        <authorList>
            <person name="Du Z.-J."/>
            <person name="Ye Y.-Q."/>
        </authorList>
    </citation>
    <scope>NUCLEOTIDE SEQUENCE [LARGE SCALE GENOMIC DNA]</scope>
    <source>
        <strain evidence="2 3">DH-20</strain>
    </source>
</reference>
<dbReference type="Proteomes" id="UP001484239">
    <property type="component" value="Unassembled WGS sequence"/>
</dbReference>
<keyword evidence="3" id="KW-1185">Reference proteome</keyword>
<dbReference type="Pfam" id="PF00144">
    <property type="entry name" value="Beta-lactamase"/>
    <property type="match status" value="1"/>
</dbReference>
<protein>
    <submittedName>
        <fullName evidence="2">Serine hydrolase domain-containing protein</fullName>
        <ecNumber evidence="2">3.1.1.103</ecNumber>
    </submittedName>
</protein>
<evidence type="ECO:0000313" key="2">
    <source>
        <dbReference type="EMBL" id="MEK9499587.1"/>
    </source>
</evidence>
<dbReference type="GO" id="GO:0016787">
    <property type="term" value="F:hydrolase activity"/>
    <property type="evidence" value="ECO:0007669"/>
    <property type="project" value="UniProtKB-KW"/>
</dbReference>